<evidence type="ECO:0000256" key="1">
    <source>
        <dbReference type="ARBA" id="ARBA00022603"/>
    </source>
</evidence>
<keyword evidence="6" id="KW-1185">Reference proteome</keyword>
<dbReference type="RefSeq" id="WP_203748256.1">
    <property type="nucleotide sequence ID" value="NZ_BONK01000002.1"/>
</dbReference>
<dbReference type="AlphaFoldDB" id="A0A919TXT9"/>
<dbReference type="GO" id="GO:0032259">
    <property type="term" value="P:methylation"/>
    <property type="evidence" value="ECO:0007669"/>
    <property type="project" value="UniProtKB-KW"/>
</dbReference>
<dbReference type="GO" id="GO:0008168">
    <property type="term" value="F:methyltransferase activity"/>
    <property type="evidence" value="ECO:0007669"/>
    <property type="project" value="UniProtKB-KW"/>
</dbReference>
<name>A0A919TXT9_9CELL</name>
<evidence type="ECO:0000256" key="2">
    <source>
        <dbReference type="ARBA" id="ARBA00022679"/>
    </source>
</evidence>
<dbReference type="SUPFAM" id="SSF53335">
    <property type="entry name" value="S-adenosyl-L-methionine-dependent methyltransferases"/>
    <property type="match status" value="1"/>
</dbReference>
<dbReference type="Gene3D" id="3.40.50.150">
    <property type="entry name" value="Vaccinia Virus protein VP39"/>
    <property type="match status" value="1"/>
</dbReference>
<dbReference type="EMBL" id="BONK01000002">
    <property type="protein sequence ID" value="GIG19805.1"/>
    <property type="molecule type" value="Genomic_DNA"/>
</dbReference>
<dbReference type="CDD" id="cd02440">
    <property type="entry name" value="AdoMet_MTases"/>
    <property type="match status" value="1"/>
</dbReference>
<evidence type="ECO:0000259" key="4">
    <source>
        <dbReference type="Pfam" id="PF13649"/>
    </source>
</evidence>
<dbReference type="Proteomes" id="UP000632740">
    <property type="component" value="Unassembled WGS sequence"/>
</dbReference>
<keyword evidence="1" id="KW-0489">Methyltransferase</keyword>
<dbReference type="InterPro" id="IPR041698">
    <property type="entry name" value="Methyltransf_25"/>
</dbReference>
<evidence type="ECO:0000256" key="3">
    <source>
        <dbReference type="ARBA" id="ARBA00022691"/>
    </source>
</evidence>
<protein>
    <recommendedName>
        <fullName evidence="4">Methyltransferase domain-containing protein</fullName>
    </recommendedName>
</protein>
<dbReference type="Pfam" id="PF13649">
    <property type="entry name" value="Methyltransf_25"/>
    <property type="match status" value="1"/>
</dbReference>
<gene>
    <name evidence="5" type="ORF">Cch01nite_05290</name>
</gene>
<dbReference type="PANTHER" id="PTHR43464:SF19">
    <property type="entry name" value="UBIQUINONE BIOSYNTHESIS O-METHYLTRANSFERASE, MITOCHONDRIAL"/>
    <property type="match status" value="1"/>
</dbReference>
<reference evidence="5" key="1">
    <citation type="submission" date="2021-01" db="EMBL/GenBank/DDBJ databases">
        <title>Whole genome shotgun sequence of Cellulomonas chitinilytica NBRC 110799.</title>
        <authorList>
            <person name="Komaki H."/>
            <person name="Tamura T."/>
        </authorList>
    </citation>
    <scope>NUCLEOTIDE SEQUENCE</scope>
    <source>
        <strain evidence="5">NBRC 110799</strain>
    </source>
</reference>
<dbReference type="InterPro" id="IPR029063">
    <property type="entry name" value="SAM-dependent_MTases_sf"/>
</dbReference>
<keyword evidence="3" id="KW-0949">S-adenosyl-L-methionine</keyword>
<accession>A0A919TXT9</accession>
<dbReference type="PANTHER" id="PTHR43464">
    <property type="entry name" value="METHYLTRANSFERASE"/>
    <property type="match status" value="1"/>
</dbReference>
<keyword evidence="2" id="KW-0808">Transferase</keyword>
<evidence type="ECO:0000313" key="6">
    <source>
        <dbReference type="Proteomes" id="UP000632740"/>
    </source>
</evidence>
<evidence type="ECO:0000313" key="5">
    <source>
        <dbReference type="EMBL" id="GIG19805.1"/>
    </source>
</evidence>
<feature type="domain" description="Methyltransferase" evidence="4">
    <location>
        <begin position="27"/>
        <end position="120"/>
    </location>
</feature>
<proteinExistence type="predicted"/>
<comment type="caution">
    <text evidence="5">The sequence shown here is derived from an EMBL/GenBank/DDBJ whole genome shotgun (WGS) entry which is preliminary data.</text>
</comment>
<organism evidence="5 6">
    <name type="scientific">Cellulomonas chitinilytica</name>
    <dbReference type="NCBI Taxonomy" id="398759"/>
    <lineage>
        <taxon>Bacteria</taxon>
        <taxon>Bacillati</taxon>
        <taxon>Actinomycetota</taxon>
        <taxon>Actinomycetes</taxon>
        <taxon>Micrococcales</taxon>
        <taxon>Cellulomonadaceae</taxon>
        <taxon>Cellulomonas</taxon>
    </lineage>
</organism>
<sequence>MADDRWNHNTHYHRLALRWAPTARSALDVGCGEGHLTRELHAAGTPRVTGVDADPAQVDRARDEARGLGVGEPALRYVVGDVLDTPSGEQFDLVTCYATLHHLDLEAGLRRLRELTATGGHLVVVGLAGVRTPSDVALSAAAVPVAAVVDRTRGVWDHGAPMVDPAHGYGDVRRVARDVLPGVRWRRHLYWRYSLVWTAPRG</sequence>